<evidence type="ECO:0000313" key="1">
    <source>
        <dbReference type="EMBL" id="MDR5899531.1"/>
    </source>
</evidence>
<evidence type="ECO:0000313" key="2">
    <source>
        <dbReference type="Proteomes" id="UP001254564"/>
    </source>
</evidence>
<dbReference type="EMBL" id="JARWAN010000017">
    <property type="protein sequence ID" value="MDR5899531.1"/>
    <property type="molecule type" value="Genomic_DNA"/>
</dbReference>
<dbReference type="RefSeq" id="WP_309656414.1">
    <property type="nucleotide sequence ID" value="NZ_JARWAN010000017.1"/>
</dbReference>
<gene>
    <name evidence="1" type="ORF">QC823_11105</name>
</gene>
<dbReference type="Proteomes" id="UP001254564">
    <property type="component" value="Unassembled WGS sequence"/>
</dbReference>
<comment type="caution">
    <text evidence="1">The sequence shown here is derived from an EMBL/GenBank/DDBJ whole genome shotgun (WGS) entry which is preliminary data.</text>
</comment>
<accession>A0ABU1H5F9</accession>
<sequence length="112" mass="11908">MTSDRYVFPFTGSGERAMFHSTLRRPSTRANATILCRLGLAVAVTVLLAGCTAPRPGADLPPFGDSVRHTKQIQTYQLGDEVTPLSGDKAAEAMRTYRIAPVGGGQAPTSTQ</sequence>
<name>A0ABU1H5F9_9GAMM</name>
<protein>
    <submittedName>
        <fullName evidence="1">Uncharacterized protein</fullName>
    </submittedName>
</protein>
<reference evidence="1 2" key="1">
    <citation type="submission" date="2023-04" db="EMBL/GenBank/DDBJ databases">
        <title>A long-awaited taxogenomic arrangement of the family Halomonadaceae.</title>
        <authorList>
            <person name="De La Haba R."/>
            <person name="Chuvochina M."/>
            <person name="Wittouck S."/>
            <person name="Arahal D.R."/>
            <person name="Sanchez-Porro C."/>
            <person name="Hugenholtz P."/>
            <person name="Ventosa A."/>
        </authorList>
    </citation>
    <scope>NUCLEOTIDE SEQUENCE [LARGE SCALE GENOMIC DNA]</scope>
    <source>
        <strain evidence="1 2">DSM 21020</strain>
    </source>
</reference>
<proteinExistence type="predicted"/>
<keyword evidence="2" id="KW-1185">Reference proteome</keyword>
<organism evidence="1 2">
    <name type="scientific">Vreelandella vilamensis</name>
    <dbReference type="NCBI Taxonomy" id="531309"/>
    <lineage>
        <taxon>Bacteria</taxon>
        <taxon>Pseudomonadati</taxon>
        <taxon>Pseudomonadota</taxon>
        <taxon>Gammaproteobacteria</taxon>
        <taxon>Oceanospirillales</taxon>
        <taxon>Halomonadaceae</taxon>
        <taxon>Vreelandella</taxon>
    </lineage>
</organism>